<evidence type="ECO:0000313" key="3">
    <source>
        <dbReference type="Proteomes" id="UP000640489"/>
    </source>
</evidence>
<protein>
    <submittedName>
        <fullName evidence="2">Uncharacterized protein</fullName>
    </submittedName>
</protein>
<proteinExistence type="predicted"/>
<evidence type="ECO:0000256" key="1">
    <source>
        <dbReference type="SAM" id="MobiDB-lite"/>
    </source>
</evidence>
<dbReference type="EMBL" id="JADKPN010000005">
    <property type="protein sequence ID" value="MBF4763510.1"/>
    <property type="molecule type" value="Genomic_DNA"/>
</dbReference>
<feature type="compositionally biased region" description="Basic and acidic residues" evidence="1">
    <location>
        <begin position="20"/>
        <end position="29"/>
    </location>
</feature>
<organism evidence="2 3">
    <name type="scientific">Nocardioides islandensis</name>
    <dbReference type="NCBI Taxonomy" id="433663"/>
    <lineage>
        <taxon>Bacteria</taxon>
        <taxon>Bacillati</taxon>
        <taxon>Actinomycetota</taxon>
        <taxon>Actinomycetes</taxon>
        <taxon>Propionibacteriales</taxon>
        <taxon>Nocardioidaceae</taxon>
        <taxon>Nocardioides</taxon>
    </lineage>
</organism>
<name>A0A930VGI4_9ACTN</name>
<accession>A0A930VGI4</accession>
<evidence type="ECO:0000313" key="2">
    <source>
        <dbReference type="EMBL" id="MBF4763510.1"/>
    </source>
</evidence>
<sequence length="98" mass="10481">MAEGGGGSWRDVIGAAKQRAKDLTGDERTQQAIAKATAGAQVATHHLDQTRRKVTQEESWAEVTTAIEELVQVTLAQQQLIEGLVVRVDALEAGRSDG</sequence>
<dbReference type="Proteomes" id="UP000640489">
    <property type="component" value="Unassembled WGS sequence"/>
</dbReference>
<comment type="caution">
    <text evidence="2">The sequence shown here is derived from an EMBL/GenBank/DDBJ whole genome shotgun (WGS) entry which is preliminary data.</text>
</comment>
<dbReference type="AlphaFoldDB" id="A0A930VGI4"/>
<gene>
    <name evidence="2" type="ORF">ISU07_10260</name>
</gene>
<reference evidence="2" key="1">
    <citation type="submission" date="2020-11" db="EMBL/GenBank/DDBJ databases">
        <title>Nocardioides sp. nov., isolated from Soil of Cynanchum wilfordii Hemsley rhizosphere.</title>
        <authorList>
            <person name="Lee J.-S."/>
            <person name="Suh M.K."/>
            <person name="Kim J.-S."/>
        </authorList>
    </citation>
    <scope>NUCLEOTIDE SEQUENCE</scope>
    <source>
        <strain evidence="2">KCTC 19275</strain>
    </source>
</reference>
<feature type="compositionally biased region" description="Basic and acidic residues" evidence="1">
    <location>
        <begin position="45"/>
        <end position="54"/>
    </location>
</feature>
<keyword evidence="3" id="KW-1185">Reference proteome</keyword>
<dbReference type="RefSeq" id="WP_194706703.1">
    <property type="nucleotide sequence ID" value="NZ_JADKPN010000005.1"/>
</dbReference>
<feature type="region of interest" description="Disordered" evidence="1">
    <location>
        <begin position="20"/>
        <end position="54"/>
    </location>
</feature>